<dbReference type="Proteomes" id="UP000306050">
    <property type="component" value="Chromosome SGRAM_3"/>
</dbReference>
<dbReference type="InterPro" id="IPR050327">
    <property type="entry name" value="Proton-linked_MCT"/>
</dbReference>
<keyword evidence="4" id="KW-0812">Transmembrane</keyword>
<evidence type="ECO:0000256" key="2">
    <source>
        <dbReference type="ARBA" id="ARBA00006727"/>
    </source>
</evidence>
<dbReference type="GO" id="GO:0016020">
    <property type="term" value="C:membrane"/>
    <property type="evidence" value="ECO:0007669"/>
    <property type="project" value="UniProtKB-SubCell"/>
</dbReference>
<dbReference type="PANTHER" id="PTHR11360:SF177">
    <property type="entry name" value="RIBOFLAVIN TRANSPORTER MCH5"/>
    <property type="match status" value="1"/>
</dbReference>
<sequence length="460" mass="48452">MSAATELRTTGDRQAPSNLSTSSDSHQEHKETLDLQVEAGRAPSQVDGCSPLMPPVTLGGALIYLVSFGLLNTWGTFQARYSQHELAPHSVDAVAWIGSVQLFLLFLCGMVVGPATDTFGPKWLLTAGAILHVLSMVLTSGCTKYFMFLLIQGFLFGLANSLLFYPTIWIVNKRFPKKSKGLVLGLVVSASSLGGIIWPQVLNALFDRVGFGWSLRIIALISLVCLVVGITCINAGPSIPSSKSHGRPASQSQNRPAVAEPFSSSKSPIFREKPYVLLFVAQTFIMGGSFVPLLLFPQLGLDIGMTFAHANNLVTYANAGSLVGRVGAGIAADHIGSLTASTFCSLFTGVVALAVPAVKTPAGLYIIAPLFGFFSGGLVSLQSACVAATSKTMLDKIGLRIGVLMSVASILVLITTPLAGLMAQHVGLKTGYFAGSLCVAGAAFLAVSRWFISPSIRQPA</sequence>
<feature type="transmembrane region" description="Helical" evidence="4">
    <location>
        <begin position="93"/>
        <end position="111"/>
    </location>
</feature>
<dbReference type="OrthoDB" id="6509908at2759"/>
<dbReference type="EMBL" id="SRRM01000016">
    <property type="protein sequence ID" value="TKY86836.1"/>
    <property type="molecule type" value="Genomic_DNA"/>
</dbReference>
<dbReference type="InterPro" id="IPR020846">
    <property type="entry name" value="MFS_dom"/>
</dbReference>
<comment type="similarity">
    <text evidence="2">Belongs to the major facilitator superfamily. Monocarboxylate porter (TC 2.A.1.13) family.</text>
</comment>
<reference evidence="6 7" key="1">
    <citation type="submission" date="2019-05" db="EMBL/GenBank/DDBJ databases">
        <title>Sporisorium graminicola CBS 10092 draft sequencing and annotation.</title>
        <authorList>
            <person name="Solano-Gonzalez S."/>
            <person name="Caddick M.X."/>
            <person name="Darby A."/>
        </authorList>
    </citation>
    <scope>NUCLEOTIDE SEQUENCE [LARGE SCALE GENOMIC DNA]</scope>
    <source>
        <strain evidence="6 7">CBS 10092</strain>
    </source>
</reference>
<feature type="transmembrane region" description="Helical" evidence="4">
    <location>
        <begin position="401"/>
        <end position="420"/>
    </location>
</feature>
<feature type="compositionally biased region" description="Polar residues" evidence="3">
    <location>
        <begin position="240"/>
        <end position="255"/>
    </location>
</feature>
<feature type="transmembrane region" description="Helical" evidence="4">
    <location>
        <begin position="275"/>
        <end position="297"/>
    </location>
</feature>
<evidence type="ECO:0000313" key="6">
    <source>
        <dbReference type="EMBL" id="TKY86836.1"/>
    </source>
</evidence>
<evidence type="ECO:0000256" key="1">
    <source>
        <dbReference type="ARBA" id="ARBA00004141"/>
    </source>
</evidence>
<feature type="transmembrane region" description="Helical" evidence="4">
    <location>
        <begin position="145"/>
        <end position="170"/>
    </location>
</feature>
<keyword evidence="7" id="KW-1185">Reference proteome</keyword>
<dbReference type="Pfam" id="PF07690">
    <property type="entry name" value="MFS_1"/>
    <property type="match status" value="1"/>
</dbReference>
<evidence type="ECO:0000313" key="7">
    <source>
        <dbReference type="Proteomes" id="UP000306050"/>
    </source>
</evidence>
<dbReference type="PROSITE" id="PS50850">
    <property type="entry name" value="MFS"/>
    <property type="match status" value="1"/>
</dbReference>
<feature type="transmembrane region" description="Helical" evidence="4">
    <location>
        <begin position="123"/>
        <end position="139"/>
    </location>
</feature>
<feature type="transmembrane region" description="Helical" evidence="4">
    <location>
        <begin position="335"/>
        <end position="358"/>
    </location>
</feature>
<name>A0A4U7KS17_9BASI</name>
<evidence type="ECO:0000256" key="3">
    <source>
        <dbReference type="SAM" id="MobiDB-lite"/>
    </source>
</evidence>
<evidence type="ECO:0000259" key="5">
    <source>
        <dbReference type="PROSITE" id="PS50850"/>
    </source>
</evidence>
<dbReference type="InterPro" id="IPR036259">
    <property type="entry name" value="MFS_trans_sf"/>
</dbReference>
<feature type="transmembrane region" description="Helical" evidence="4">
    <location>
        <begin position="213"/>
        <end position="233"/>
    </location>
</feature>
<comment type="subcellular location">
    <subcellularLocation>
        <location evidence="1">Membrane</location>
        <topology evidence="1">Multi-pass membrane protein</topology>
    </subcellularLocation>
</comment>
<dbReference type="AlphaFoldDB" id="A0A4U7KS17"/>
<evidence type="ECO:0000256" key="4">
    <source>
        <dbReference type="SAM" id="Phobius"/>
    </source>
</evidence>
<dbReference type="GeneID" id="40727372"/>
<feature type="transmembrane region" description="Helical" evidence="4">
    <location>
        <begin position="364"/>
        <end position="389"/>
    </location>
</feature>
<feature type="transmembrane region" description="Helical" evidence="4">
    <location>
        <begin position="182"/>
        <end position="201"/>
    </location>
</feature>
<gene>
    <name evidence="6" type="ORF">EX895_004477</name>
</gene>
<dbReference type="InterPro" id="IPR011701">
    <property type="entry name" value="MFS"/>
</dbReference>
<feature type="compositionally biased region" description="Polar residues" evidence="3">
    <location>
        <begin position="15"/>
        <end position="24"/>
    </location>
</feature>
<dbReference type="KEGG" id="sgra:EX895_004477"/>
<dbReference type="RefSeq" id="XP_029738821.1">
    <property type="nucleotide sequence ID" value="XM_029885071.1"/>
</dbReference>
<feature type="domain" description="Major facilitator superfamily (MFS) profile" evidence="5">
    <location>
        <begin position="53"/>
        <end position="457"/>
    </location>
</feature>
<organism evidence="6 7">
    <name type="scientific">Sporisorium graminicola</name>
    <dbReference type="NCBI Taxonomy" id="280036"/>
    <lineage>
        <taxon>Eukaryota</taxon>
        <taxon>Fungi</taxon>
        <taxon>Dikarya</taxon>
        <taxon>Basidiomycota</taxon>
        <taxon>Ustilaginomycotina</taxon>
        <taxon>Ustilaginomycetes</taxon>
        <taxon>Ustilaginales</taxon>
        <taxon>Ustilaginaceae</taxon>
        <taxon>Sporisorium</taxon>
    </lineage>
</organism>
<dbReference type="SUPFAM" id="SSF103473">
    <property type="entry name" value="MFS general substrate transporter"/>
    <property type="match status" value="1"/>
</dbReference>
<feature type="transmembrane region" description="Helical" evidence="4">
    <location>
        <begin position="432"/>
        <end position="452"/>
    </location>
</feature>
<dbReference type="PANTHER" id="PTHR11360">
    <property type="entry name" value="MONOCARBOXYLATE TRANSPORTER"/>
    <property type="match status" value="1"/>
</dbReference>
<feature type="transmembrane region" description="Helical" evidence="4">
    <location>
        <begin position="61"/>
        <end position="81"/>
    </location>
</feature>
<accession>A0A4U7KS17</accession>
<proteinExistence type="inferred from homology"/>
<comment type="caution">
    <text evidence="6">The sequence shown here is derived from an EMBL/GenBank/DDBJ whole genome shotgun (WGS) entry which is preliminary data.</text>
</comment>
<feature type="region of interest" description="Disordered" evidence="3">
    <location>
        <begin position="1"/>
        <end position="32"/>
    </location>
</feature>
<feature type="region of interest" description="Disordered" evidence="3">
    <location>
        <begin position="240"/>
        <end position="265"/>
    </location>
</feature>
<keyword evidence="4" id="KW-0472">Membrane</keyword>
<dbReference type="Gene3D" id="1.20.1250.20">
    <property type="entry name" value="MFS general substrate transporter like domains"/>
    <property type="match status" value="2"/>
</dbReference>
<dbReference type="GO" id="GO:0022857">
    <property type="term" value="F:transmembrane transporter activity"/>
    <property type="evidence" value="ECO:0007669"/>
    <property type="project" value="InterPro"/>
</dbReference>
<protein>
    <recommendedName>
        <fullName evidence="5">Major facilitator superfamily (MFS) profile domain-containing protein</fullName>
    </recommendedName>
</protein>
<keyword evidence="4" id="KW-1133">Transmembrane helix</keyword>